<dbReference type="Gene3D" id="3.90.640.10">
    <property type="entry name" value="Actin, Chain A, domain 4"/>
    <property type="match status" value="1"/>
</dbReference>
<keyword evidence="2" id="KW-0067">ATP-binding</keyword>
<organism evidence="4 5">
    <name type="scientific">Cardamine amara subsp. amara</name>
    <dbReference type="NCBI Taxonomy" id="228776"/>
    <lineage>
        <taxon>Eukaryota</taxon>
        <taxon>Viridiplantae</taxon>
        <taxon>Streptophyta</taxon>
        <taxon>Embryophyta</taxon>
        <taxon>Tracheophyta</taxon>
        <taxon>Spermatophyta</taxon>
        <taxon>Magnoliopsida</taxon>
        <taxon>eudicotyledons</taxon>
        <taxon>Gunneridae</taxon>
        <taxon>Pentapetalae</taxon>
        <taxon>rosids</taxon>
        <taxon>malvids</taxon>
        <taxon>Brassicales</taxon>
        <taxon>Brassicaceae</taxon>
        <taxon>Cardamineae</taxon>
        <taxon>Cardamine</taxon>
    </lineage>
</organism>
<dbReference type="InterPro" id="IPR043129">
    <property type="entry name" value="ATPase_NBD"/>
</dbReference>
<dbReference type="Proteomes" id="UP001558713">
    <property type="component" value="Unassembled WGS sequence"/>
</dbReference>
<evidence type="ECO:0000256" key="2">
    <source>
        <dbReference type="ARBA" id="ARBA00022840"/>
    </source>
</evidence>
<keyword evidence="4" id="KW-0346">Stress response</keyword>
<name>A0ABD1BRR6_CARAN</name>
<evidence type="ECO:0000256" key="1">
    <source>
        <dbReference type="ARBA" id="ARBA00022741"/>
    </source>
</evidence>
<sequence>MKQELVHFVLEFKRKNKKDISGNLRPLRRLRTPRERAKMTLSSTAQTTIEIDSLFEGIDFHSPITRARFEELNMDLFRKCLEPVDKCPRDAKMDKSAFHDVVLVAGSTRIPEVQQLLQEFFNRIRASKRWLLLLPPTAEKGAVTKALTDVFQDAISRGVRNISFGDLLGDLGITMYNIQIQNTPPPPYFSLVIRSLAVLEGIAIGIIPNYKVLDSTYPWIARKVLTDSFPQLKSSLQSLLYEEGVF</sequence>
<dbReference type="FunFam" id="3.90.640.10:FF:000002">
    <property type="entry name" value="Heat shock 70 kDa"/>
    <property type="match status" value="1"/>
</dbReference>
<dbReference type="Pfam" id="PF00012">
    <property type="entry name" value="HSP70"/>
    <property type="match status" value="1"/>
</dbReference>
<comment type="caution">
    <text evidence="4">The sequence shown here is derived from an EMBL/GenBank/DDBJ whole genome shotgun (WGS) entry which is preliminary data.</text>
</comment>
<dbReference type="InterPro" id="IPR013126">
    <property type="entry name" value="Hsp_70_fam"/>
</dbReference>
<gene>
    <name evidence="4" type="ORF">V5N11_005075</name>
</gene>
<evidence type="ECO:0000256" key="3">
    <source>
        <dbReference type="ARBA" id="ARBA00023186"/>
    </source>
</evidence>
<dbReference type="SUPFAM" id="SSF53067">
    <property type="entry name" value="Actin-like ATPase domain"/>
    <property type="match status" value="1"/>
</dbReference>
<accession>A0ABD1BRR6</accession>
<dbReference type="Gene3D" id="3.30.420.40">
    <property type="match status" value="1"/>
</dbReference>
<dbReference type="EMBL" id="JBANAX010000167">
    <property type="protein sequence ID" value="KAL1219865.1"/>
    <property type="molecule type" value="Genomic_DNA"/>
</dbReference>
<keyword evidence="5" id="KW-1185">Reference proteome</keyword>
<proteinExistence type="predicted"/>
<reference evidence="4 5" key="1">
    <citation type="submission" date="2024-04" db="EMBL/GenBank/DDBJ databases">
        <title>Genome assembly C_amara_ONT_v2.</title>
        <authorList>
            <person name="Yant L."/>
            <person name="Moore C."/>
            <person name="Slenker M."/>
        </authorList>
    </citation>
    <scope>NUCLEOTIDE SEQUENCE [LARGE SCALE GENOMIC DNA]</scope>
    <source>
        <tissue evidence="4">Leaf</tissue>
    </source>
</reference>
<dbReference type="GO" id="GO:0005524">
    <property type="term" value="F:ATP binding"/>
    <property type="evidence" value="ECO:0007669"/>
    <property type="project" value="UniProtKB-KW"/>
</dbReference>
<evidence type="ECO:0000313" key="4">
    <source>
        <dbReference type="EMBL" id="KAL1219865.1"/>
    </source>
</evidence>
<keyword evidence="3" id="KW-0143">Chaperone</keyword>
<keyword evidence="1" id="KW-0547">Nucleotide-binding</keyword>
<dbReference type="AlphaFoldDB" id="A0ABD1BRR6"/>
<evidence type="ECO:0000313" key="5">
    <source>
        <dbReference type="Proteomes" id="UP001558713"/>
    </source>
</evidence>
<dbReference type="PANTHER" id="PTHR19375">
    <property type="entry name" value="HEAT SHOCK PROTEIN 70KDA"/>
    <property type="match status" value="1"/>
</dbReference>
<protein>
    <submittedName>
        <fullName evidence="4">Heat shock cognate 70 kDa protein</fullName>
    </submittedName>
</protein>